<evidence type="ECO:0000256" key="5">
    <source>
        <dbReference type="ARBA" id="ARBA00023136"/>
    </source>
</evidence>
<evidence type="ECO:0000313" key="7">
    <source>
        <dbReference type="EMBL" id="VFU46654.1"/>
    </source>
</evidence>
<comment type="similarity">
    <text evidence="2 6">Belongs to the peroxisomal membrane protein PXMP2/4 family.</text>
</comment>
<comment type="subcellular location">
    <subcellularLocation>
        <location evidence="1">Membrane</location>
        <topology evidence="1">Multi-pass membrane protein</topology>
    </subcellularLocation>
</comment>
<dbReference type="EMBL" id="CAADRP010001651">
    <property type="protein sequence ID" value="VFU46654.1"/>
    <property type="molecule type" value="Genomic_DNA"/>
</dbReference>
<dbReference type="GO" id="GO:0016020">
    <property type="term" value="C:membrane"/>
    <property type="evidence" value="ECO:0007669"/>
    <property type="project" value="UniProtKB-SubCell"/>
</dbReference>
<evidence type="ECO:0000256" key="6">
    <source>
        <dbReference type="RuleBase" id="RU363053"/>
    </source>
</evidence>
<dbReference type="PANTHER" id="PTHR11266">
    <property type="entry name" value="PEROXISOMAL MEMBRANE PROTEIN 2, PXMP2 MPV17"/>
    <property type="match status" value="1"/>
</dbReference>
<evidence type="ECO:0000256" key="2">
    <source>
        <dbReference type="ARBA" id="ARBA00006824"/>
    </source>
</evidence>
<dbReference type="InterPro" id="IPR007248">
    <property type="entry name" value="Mpv17_PMP22"/>
</dbReference>
<proteinExistence type="inferred from homology"/>
<dbReference type="PANTHER" id="PTHR11266:SF18">
    <property type="entry name" value="OS12G0508100 PROTEIN"/>
    <property type="match status" value="1"/>
</dbReference>
<evidence type="ECO:0000256" key="4">
    <source>
        <dbReference type="ARBA" id="ARBA00022989"/>
    </source>
</evidence>
<name>A0A6N2MAC8_SALVM</name>
<organism evidence="7">
    <name type="scientific">Salix viminalis</name>
    <name type="common">Common osier</name>
    <name type="synonym">Basket willow</name>
    <dbReference type="NCBI Taxonomy" id="40686"/>
    <lineage>
        <taxon>Eukaryota</taxon>
        <taxon>Viridiplantae</taxon>
        <taxon>Streptophyta</taxon>
        <taxon>Embryophyta</taxon>
        <taxon>Tracheophyta</taxon>
        <taxon>Spermatophyta</taxon>
        <taxon>Magnoliopsida</taxon>
        <taxon>eudicotyledons</taxon>
        <taxon>Gunneridae</taxon>
        <taxon>Pentapetalae</taxon>
        <taxon>rosids</taxon>
        <taxon>fabids</taxon>
        <taxon>Malpighiales</taxon>
        <taxon>Salicaceae</taxon>
        <taxon>Saliceae</taxon>
        <taxon>Salix</taxon>
    </lineage>
</organism>
<protein>
    <submittedName>
        <fullName evidence="7">Uncharacterized protein</fullName>
    </submittedName>
</protein>
<dbReference type="AlphaFoldDB" id="A0A6N2MAC8"/>
<dbReference type="GO" id="GO:0005737">
    <property type="term" value="C:cytoplasm"/>
    <property type="evidence" value="ECO:0007669"/>
    <property type="project" value="TreeGrafter"/>
</dbReference>
<reference evidence="7" key="1">
    <citation type="submission" date="2019-03" db="EMBL/GenBank/DDBJ databases">
        <authorList>
            <person name="Mank J."/>
            <person name="Almeida P."/>
        </authorList>
    </citation>
    <scope>NUCLEOTIDE SEQUENCE</scope>
    <source>
        <strain evidence="7">78183</strain>
    </source>
</reference>
<evidence type="ECO:0000256" key="3">
    <source>
        <dbReference type="ARBA" id="ARBA00022692"/>
    </source>
</evidence>
<keyword evidence="3" id="KW-0812">Transmembrane</keyword>
<sequence length="154" mass="17719">MVKSWPVFDQKCHFFSYFHCCSLSSQTISLPSSEPYDLERTLRMAGYGLLVIGPSLHFWFGFVSKLLSERDLVTTFKKILMGQTIYEPIMTVVFFSLNARLQGENSAEIIAWLKQDSLPTTINGVMYWPVCDFVKFKFILVRGITLGEQSFSYL</sequence>
<gene>
    <name evidence="7" type="ORF">SVIM_LOCUS296789</name>
</gene>
<accession>A0A6N2MAC8</accession>
<dbReference type="Pfam" id="PF04117">
    <property type="entry name" value="Mpv17_PMP22"/>
    <property type="match status" value="1"/>
</dbReference>
<keyword evidence="5" id="KW-0472">Membrane</keyword>
<evidence type="ECO:0000256" key="1">
    <source>
        <dbReference type="ARBA" id="ARBA00004141"/>
    </source>
</evidence>
<keyword evidence="4" id="KW-1133">Transmembrane helix</keyword>